<organism evidence="1 2">
    <name type="scientific">Xanthomonas citri pv. citri</name>
    <dbReference type="NCBI Taxonomy" id="611301"/>
    <lineage>
        <taxon>Bacteria</taxon>
        <taxon>Pseudomonadati</taxon>
        <taxon>Pseudomonadota</taxon>
        <taxon>Gammaproteobacteria</taxon>
        <taxon>Lysobacterales</taxon>
        <taxon>Lysobacteraceae</taxon>
        <taxon>Xanthomonas</taxon>
    </lineage>
</organism>
<dbReference type="EMBL" id="CCXZ01000085">
    <property type="protein sequence ID" value="CEG15201.1"/>
    <property type="molecule type" value="Genomic_DNA"/>
</dbReference>
<evidence type="ECO:0000313" key="2">
    <source>
        <dbReference type="Proteomes" id="UP000052230"/>
    </source>
</evidence>
<comment type="caution">
    <text evidence="1">The sequence shown here is derived from an EMBL/GenBank/DDBJ whole genome shotgun (WGS) entry which is preliminary data.</text>
</comment>
<dbReference type="AlphaFoldDB" id="A0A0U5BQJ2"/>
<name>A0A0U5BQJ2_XANCI</name>
<reference evidence="1 2" key="1">
    <citation type="submission" date="2014-09" db="EMBL/GenBank/DDBJ databases">
        <authorList>
            <person name="Regsiter A."/>
        </authorList>
    </citation>
    <scope>NUCLEOTIDE SEQUENCE [LARGE SCALE GENOMIC DNA]</scope>
</reference>
<dbReference type="Proteomes" id="UP000052230">
    <property type="component" value="Unassembled WGS sequence"/>
</dbReference>
<evidence type="ECO:0000313" key="1">
    <source>
        <dbReference type="EMBL" id="CEG15201.1"/>
    </source>
</evidence>
<gene>
    <name evidence="1" type="ORF">XAC3562_1750073</name>
</gene>
<protein>
    <submittedName>
        <fullName evidence="1">Uncharacterized protein</fullName>
    </submittedName>
</protein>
<keyword evidence="2" id="KW-1185">Reference proteome</keyword>
<proteinExistence type="predicted"/>
<accession>A0A0U5BQJ2</accession>
<sequence>MNPTCYIWLSINLRLSYCNALIKIC</sequence>